<evidence type="ECO:0000313" key="2">
    <source>
        <dbReference type="Proteomes" id="UP000031368"/>
    </source>
</evidence>
<geneLocation type="plasmid" evidence="1 2">
    <name>pRgalR602b</name>
</geneLocation>
<dbReference type="KEGG" id="rga:RGR602_PB00401"/>
<name>A0A0B4XBK8_9HYPH</name>
<gene>
    <name evidence="1" type="ORF">RGR602_PB00401</name>
</gene>
<dbReference type="Proteomes" id="UP000031368">
    <property type="component" value="Plasmid pRgalR602b"/>
</dbReference>
<reference evidence="1 2" key="1">
    <citation type="submission" date="2013-11" db="EMBL/GenBank/DDBJ databases">
        <title>Complete genome sequence of Rhizobium gallicum bv. gallicum R602.</title>
        <authorList>
            <person name="Bustos P."/>
            <person name="Santamaria R.I."/>
            <person name="Lozano L."/>
            <person name="Acosta J.L."/>
            <person name="Ormeno-Orrillo E."/>
            <person name="Rogel M.A."/>
            <person name="Romero D."/>
            <person name="Cevallos M.A."/>
            <person name="Martinez-Romero E."/>
            <person name="Gonzalez V."/>
        </authorList>
    </citation>
    <scope>NUCLEOTIDE SEQUENCE [LARGE SCALE GENOMIC DNA]</scope>
    <source>
        <strain evidence="1 2">R602</strain>
        <plasmid evidence="1 2">pRgalR602b</plasmid>
    </source>
</reference>
<accession>A0A0B4XBK8</accession>
<proteinExistence type="predicted"/>
<keyword evidence="2" id="KW-1185">Reference proteome</keyword>
<keyword evidence="1" id="KW-0614">Plasmid</keyword>
<sequence>MRIRAALSLLGAEASPLHRALSVNLAKPVINRLNHPSSDRRALWRDVAILVTIGEEVDEFAEIVRNIRVGIQFDHRKEALWRRREVTLPGCVQCIAVDPQRKQAGAPLSERIGLPKLFLEPSRDGPILQRPSGGTKYN</sequence>
<dbReference type="HOGENOM" id="CLU_1853597_0_0_5"/>
<dbReference type="AlphaFoldDB" id="A0A0B4XBK8"/>
<dbReference type="EMBL" id="CP006879">
    <property type="protein sequence ID" value="AJD43932.1"/>
    <property type="molecule type" value="Genomic_DNA"/>
</dbReference>
<evidence type="ECO:0000313" key="1">
    <source>
        <dbReference type="EMBL" id="AJD43932.1"/>
    </source>
</evidence>
<protein>
    <submittedName>
        <fullName evidence="1">Uncharacterized protein</fullName>
    </submittedName>
</protein>
<organism evidence="1 2">
    <name type="scientific">Rhizobium gallicum bv. gallicum R602sp</name>
    <dbReference type="NCBI Taxonomy" id="1041138"/>
    <lineage>
        <taxon>Bacteria</taxon>
        <taxon>Pseudomonadati</taxon>
        <taxon>Pseudomonadota</taxon>
        <taxon>Alphaproteobacteria</taxon>
        <taxon>Hyphomicrobiales</taxon>
        <taxon>Rhizobiaceae</taxon>
        <taxon>Rhizobium/Agrobacterium group</taxon>
        <taxon>Rhizobium</taxon>
    </lineage>
</organism>